<comment type="subcellular location">
    <subcellularLocation>
        <location evidence="8">Cell membrane</location>
        <topology evidence="8">Multi-pass membrane protein</topology>
    </subcellularLocation>
    <subcellularLocation>
        <location evidence="1">Membrane</location>
        <topology evidence="1">Multi-pass membrane protein</topology>
    </subcellularLocation>
</comment>
<keyword evidence="8" id="KW-0285">Flavoprotein</keyword>
<accession>A0A562Q422</accession>
<proteinExistence type="inferred from homology"/>
<keyword evidence="8" id="KW-0288">FMN</keyword>
<dbReference type="GO" id="GO:0016679">
    <property type="term" value="F:oxidoreductase activity, acting on diphenols and related substances as donors"/>
    <property type="evidence" value="ECO:0007669"/>
    <property type="project" value="TreeGrafter"/>
</dbReference>
<dbReference type="GO" id="GO:0020037">
    <property type="term" value="F:heme binding"/>
    <property type="evidence" value="ECO:0007669"/>
    <property type="project" value="UniProtKB-UniRule"/>
</dbReference>
<evidence type="ECO:0000256" key="4">
    <source>
        <dbReference type="ARBA" id="ARBA00022692"/>
    </source>
</evidence>
<evidence type="ECO:0000256" key="2">
    <source>
        <dbReference type="ARBA" id="ARBA00022448"/>
    </source>
</evidence>
<keyword evidence="7 8" id="KW-0472">Membrane</keyword>
<evidence type="ECO:0000313" key="10">
    <source>
        <dbReference type="EMBL" id="TWI50900.1"/>
    </source>
</evidence>
<feature type="transmembrane region" description="Helical" evidence="8">
    <location>
        <begin position="108"/>
        <end position="126"/>
    </location>
</feature>
<gene>
    <name evidence="8" type="primary">msrQ</name>
    <name evidence="10" type="ORF">IQ22_03822</name>
</gene>
<keyword evidence="3 8" id="KW-0349">Heme</keyword>
<keyword evidence="2 8" id="KW-0813">Transport</keyword>
<keyword evidence="11" id="KW-1185">Reference proteome</keyword>
<evidence type="ECO:0000259" key="9">
    <source>
        <dbReference type="Pfam" id="PF01794"/>
    </source>
</evidence>
<dbReference type="GO" id="GO:0030091">
    <property type="term" value="P:protein repair"/>
    <property type="evidence" value="ECO:0007669"/>
    <property type="project" value="UniProtKB-UniRule"/>
</dbReference>
<reference evidence="10 11" key="1">
    <citation type="journal article" date="2015" name="Stand. Genomic Sci.">
        <title>Genomic Encyclopedia of Bacterial and Archaeal Type Strains, Phase III: the genomes of soil and plant-associated and newly described type strains.</title>
        <authorList>
            <person name="Whitman W.B."/>
            <person name="Woyke T."/>
            <person name="Klenk H.P."/>
            <person name="Zhou Y."/>
            <person name="Lilburn T.G."/>
            <person name="Beck B.J."/>
            <person name="De Vos P."/>
            <person name="Vandamme P."/>
            <person name="Eisen J.A."/>
            <person name="Garrity G."/>
            <person name="Hugenholtz P."/>
            <person name="Kyrpides N.C."/>
        </authorList>
    </citation>
    <scope>NUCLEOTIDE SEQUENCE [LARGE SCALE GENOMIC DNA]</scope>
    <source>
        <strain evidence="10 11">CGMCC 1.6858</strain>
    </source>
</reference>
<organism evidence="10 11">
    <name type="scientific">Pseudomonas duriflava</name>
    <dbReference type="NCBI Taxonomy" id="459528"/>
    <lineage>
        <taxon>Bacteria</taxon>
        <taxon>Pseudomonadati</taxon>
        <taxon>Pseudomonadota</taxon>
        <taxon>Gammaproteobacteria</taxon>
        <taxon>Pseudomonadales</taxon>
        <taxon>Pseudomonadaceae</taxon>
        <taxon>Pseudomonas</taxon>
    </lineage>
</organism>
<keyword evidence="5 8" id="KW-1133">Transmembrane helix</keyword>
<dbReference type="GO" id="GO:0005886">
    <property type="term" value="C:plasma membrane"/>
    <property type="evidence" value="ECO:0007669"/>
    <property type="project" value="UniProtKB-SubCell"/>
</dbReference>
<dbReference type="HAMAP" id="MF_01207">
    <property type="entry name" value="MsrQ"/>
    <property type="match status" value="1"/>
</dbReference>
<name>A0A562Q422_9PSED</name>
<feature type="transmembrane region" description="Helical" evidence="8">
    <location>
        <begin position="74"/>
        <end position="96"/>
    </location>
</feature>
<comment type="similarity">
    <text evidence="8">Belongs to the MsrQ family.</text>
</comment>
<dbReference type="PANTHER" id="PTHR36964:SF1">
    <property type="entry name" value="PROTEIN-METHIONINE-SULFOXIDE REDUCTASE HEME-BINDING SUBUNIT MSRQ"/>
    <property type="match status" value="1"/>
</dbReference>
<dbReference type="InterPro" id="IPR013130">
    <property type="entry name" value="Fe3_Rdtase_TM_dom"/>
</dbReference>
<keyword evidence="8" id="KW-0249">Electron transport</keyword>
<evidence type="ECO:0000256" key="5">
    <source>
        <dbReference type="ARBA" id="ARBA00022989"/>
    </source>
</evidence>
<comment type="subunit">
    <text evidence="8">Heterodimer of a catalytic subunit (MsrP) and a heme-binding subunit (MsrQ).</text>
</comment>
<dbReference type="GO" id="GO:0009055">
    <property type="term" value="F:electron transfer activity"/>
    <property type="evidence" value="ECO:0007669"/>
    <property type="project" value="UniProtKB-UniRule"/>
</dbReference>
<keyword evidence="4 8" id="KW-0812">Transmembrane</keyword>
<comment type="caution">
    <text evidence="8">Lacks conserved residue(s) required for the propagation of feature annotation.</text>
</comment>
<comment type="function">
    <text evidence="8">Part of the MsrPQ system that repairs oxidized periplasmic proteins containing methionine sulfoxide residues (Met-O), using respiratory chain electrons. Thus protects these proteins from oxidative-stress damage caused by reactive species of oxygen and chlorine generated by the host defense mechanisms. MsrPQ is essential for the maintenance of envelope integrity under bleach stress, rescuing a wide series of structurally unrelated periplasmic proteins from methionine oxidation. MsrQ provides electrons for reduction to the reductase catalytic subunit MsrP, using the quinone pool of the respiratory chain.</text>
</comment>
<dbReference type="PANTHER" id="PTHR36964">
    <property type="entry name" value="PROTEIN-METHIONINE-SULFOXIDE REDUCTASE HEME-BINDING SUBUNIT MSRQ"/>
    <property type="match status" value="1"/>
</dbReference>
<evidence type="ECO:0000256" key="7">
    <source>
        <dbReference type="ARBA" id="ARBA00023136"/>
    </source>
</evidence>
<evidence type="ECO:0000313" key="11">
    <source>
        <dbReference type="Proteomes" id="UP000316905"/>
    </source>
</evidence>
<keyword evidence="8" id="KW-0479">Metal-binding</keyword>
<keyword evidence="6 8" id="KW-0408">Iron</keyword>
<comment type="cofactor">
    <cofactor evidence="8">
        <name>heme b</name>
        <dbReference type="ChEBI" id="CHEBI:60344"/>
    </cofactor>
    <text evidence="8">Binds 1 heme b (iron(II)-protoporphyrin IX) group per subunit.</text>
</comment>
<dbReference type="GO" id="GO:0010181">
    <property type="term" value="F:FMN binding"/>
    <property type="evidence" value="ECO:0007669"/>
    <property type="project" value="UniProtKB-UniRule"/>
</dbReference>
<dbReference type="AlphaFoldDB" id="A0A562Q422"/>
<evidence type="ECO:0000256" key="8">
    <source>
        <dbReference type="HAMAP-Rule" id="MF_01207"/>
    </source>
</evidence>
<feature type="transmembrane region" description="Helical" evidence="8">
    <location>
        <begin position="146"/>
        <end position="163"/>
    </location>
</feature>
<dbReference type="EMBL" id="VLKY01000014">
    <property type="protein sequence ID" value="TWI50900.1"/>
    <property type="molecule type" value="Genomic_DNA"/>
</dbReference>
<dbReference type="GO" id="GO:0046872">
    <property type="term" value="F:metal ion binding"/>
    <property type="evidence" value="ECO:0007669"/>
    <property type="project" value="UniProtKB-KW"/>
</dbReference>
<feature type="transmembrane region" description="Helical" evidence="8">
    <location>
        <begin position="169"/>
        <end position="189"/>
    </location>
</feature>
<dbReference type="NCBIfam" id="NF003831">
    <property type="entry name" value="PRK05419.1-2"/>
    <property type="match status" value="1"/>
</dbReference>
<dbReference type="Proteomes" id="UP000316905">
    <property type="component" value="Unassembled WGS sequence"/>
</dbReference>
<dbReference type="Pfam" id="PF01794">
    <property type="entry name" value="Ferric_reduct"/>
    <property type="match status" value="1"/>
</dbReference>
<keyword evidence="8" id="KW-1003">Cell membrane</keyword>
<comment type="caution">
    <text evidence="10">The sequence shown here is derived from an EMBL/GenBank/DDBJ whole genome shotgun (WGS) entry which is preliminary data.</text>
</comment>
<sequence length="198" mass="22770">MYMIWRGGVFASALLCIGFWFYQAWSFALGPDPGKIMIDRLGLGALILLLITLSLSPLYWTTRWKGWLLVRRQLGLWAFAYAALHFCSYLVFVLGLDLARLGIELQKRPYIIVGLAAFLCLLPMAVTSNQVSMRRLGRTWKRIHRLVYVVLGLALLHMFWVIRSDIKEWTIYAGAGLLLLMLRIPFITARLKQYGRSD</sequence>
<feature type="transmembrane region" description="Helical" evidence="8">
    <location>
        <begin position="42"/>
        <end position="62"/>
    </location>
</feature>
<protein>
    <recommendedName>
        <fullName evidence="8">Protein-methionine-sulfoxide reductase heme-binding subunit MsrQ</fullName>
    </recommendedName>
    <alternativeName>
        <fullName evidence="8">Flavocytochrome MsrQ</fullName>
    </alternativeName>
</protein>
<feature type="domain" description="Ferric oxidoreductase" evidence="9">
    <location>
        <begin position="42"/>
        <end position="154"/>
    </location>
</feature>
<dbReference type="InterPro" id="IPR022837">
    <property type="entry name" value="MsrQ-like"/>
</dbReference>
<evidence type="ECO:0000256" key="3">
    <source>
        <dbReference type="ARBA" id="ARBA00022617"/>
    </source>
</evidence>
<comment type="cofactor">
    <cofactor evidence="8">
        <name>FMN</name>
        <dbReference type="ChEBI" id="CHEBI:58210"/>
    </cofactor>
    <text evidence="8">Binds 1 FMN per subunit.</text>
</comment>
<evidence type="ECO:0000256" key="6">
    <source>
        <dbReference type="ARBA" id="ARBA00023004"/>
    </source>
</evidence>
<evidence type="ECO:0000256" key="1">
    <source>
        <dbReference type="ARBA" id="ARBA00004141"/>
    </source>
</evidence>